<gene>
    <name evidence="3" type="ORF">M8523_11900</name>
</gene>
<feature type="region of interest" description="Disordered" evidence="1">
    <location>
        <begin position="200"/>
        <end position="232"/>
    </location>
</feature>
<evidence type="ECO:0000313" key="4">
    <source>
        <dbReference type="Proteomes" id="UP001165667"/>
    </source>
</evidence>
<dbReference type="Pfam" id="PF07963">
    <property type="entry name" value="N_methyl"/>
    <property type="match status" value="1"/>
</dbReference>
<sequence>MKPRPPVKTSASPMEGREAGLTLIEMIVALAIGALVVAFLAEGTGLLRQFTRIGTAVSAQDETMAIRDHLRRTIGSTMGSAGSSQKTGFAGVGDTVVFTAPGDRLLEAGGPVRVTLAVIAENGGMSLVETRAAPGGGDSKGRTRRLLAGTDRVAFNYYGSLSGSTAATWTTEWTDPEASPSLMRIDVAFKAGDRRRWPPFVVLMPSGGSPPPQGSSPGTDTASTGKVSSTAP</sequence>
<accession>A0AA41YUB9</accession>
<dbReference type="RefSeq" id="WP_282585087.1">
    <property type="nucleotide sequence ID" value="NZ_JAMOIM010000006.1"/>
</dbReference>
<dbReference type="AlphaFoldDB" id="A0AA41YUB9"/>
<dbReference type="Proteomes" id="UP001165667">
    <property type="component" value="Unassembled WGS sequence"/>
</dbReference>
<organism evidence="3 4">
    <name type="scientific">Lichenifustis flavocetrariae</name>
    <dbReference type="NCBI Taxonomy" id="2949735"/>
    <lineage>
        <taxon>Bacteria</taxon>
        <taxon>Pseudomonadati</taxon>
        <taxon>Pseudomonadota</taxon>
        <taxon>Alphaproteobacteria</taxon>
        <taxon>Hyphomicrobiales</taxon>
        <taxon>Lichenihabitantaceae</taxon>
        <taxon>Lichenifustis</taxon>
    </lineage>
</organism>
<evidence type="ECO:0000313" key="3">
    <source>
        <dbReference type="EMBL" id="MCW6508721.1"/>
    </source>
</evidence>
<dbReference type="NCBIfam" id="TIGR02532">
    <property type="entry name" value="IV_pilin_GFxxxE"/>
    <property type="match status" value="1"/>
</dbReference>
<keyword evidence="4" id="KW-1185">Reference proteome</keyword>
<feature type="transmembrane region" description="Helical" evidence="2">
    <location>
        <begin position="20"/>
        <end position="41"/>
    </location>
</feature>
<reference evidence="3" key="1">
    <citation type="submission" date="2022-05" db="EMBL/GenBank/DDBJ databases">
        <authorList>
            <person name="Pankratov T."/>
        </authorList>
    </citation>
    <scope>NUCLEOTIDE SEQUENCE</scope>
    <source>
        <strain evidence="3">BP6-180914</strain>
    </source>
</reference>
<keyword evidence="2" id="KW-0472">Membrane</keyword>
<keyword evidence="2" id="KW-1133">Transmembrane helix</keyword>
<evidence type="ECO:0000256" key="1">
    <source>
        <dbReference type="SAM" id="MobiDB-lite"/>
    </source>
</evidence>
<protein>
    <submittedName>
        <fullName evidence="3">Prepilin-type N-terminal cleavage/methylation domain-containing protein</fullName>
    </submittedName>
</protein>
<proteinExistence type="predicted"/>
<feature type="compositionally biased region" description="Polar residues" evidence="1">
    <location>
        <begin position="219"/>
        <end position="232"/>
    </location>
</feature>
<name>A0AA41YUB9_9HYPH</name>
<dbReference type="EMBL" id="JAMOIM010000006">
    <property type="protein sequence ID" value="MCW6508721.1"/>
    <property type="molecule type" value="Genomic_DNA"/>
</dbReference>
<keyword evidence="2" id="KW-0812">Transmembrane</keyword>
<evidence type="ECO:0000256" key="2">
    <source>
        <dbReference type="SAM" id="Phobius"/>
    </source>
</evidence>
<dbReference type="InterPro" id="IPR012902">
    <property type="entry name" value="N_methyl_site"/>
</dbReference>
<comment type="caution">
    <text evidence="3">The sequence shown here is derived from an EMBL/GenBank/DDBJ whole genome shotgun (WGS) entry which is preliminary data.</text>
</comment>